<dbReference type="EMBL" id="ML977367">
    <property type="protein sequence ID" value="KAF2106025.1"/>
    <property type="molecule type" value="Genomic_DNA"/>
</dbReference>
<dbReference type="Proteomes" id="UP000799770">
    <property type="component" value="Unassembled WGS sequence"/>
</dbReference>
<proteinExistence type="predicted"/>
<name>A0A6A5YG33_9PLEO</name>
<organism evidence="2 3">
    <name type="scientific">Lophiotrema nucula</name>
    <dbReference type="NCBI Taxonomy" id="690887"/>
    <lineage>
        <taxon>Eukaryota</taxon>
        <taxon>Fungi</taxon>
        <taxon>Dikarya</taxon>
        <taxon>Ascomycota</taxon>
        <taxon>Pezizomycotina</taxon>
        <taxon>Dothideomycetes</taxon>
        <taxon>Pleosporomycetidae</taxon>
        <taxon>Pleosporales</taxon>
        <taxon>Lophiotremataceae</taxon>
        <taxon>Lophiotrema</taxon>
    </lineage>
</organism>
<accession>A0A6A5YG33</accession>
<sequence>MGHQTSRPVISSIRLIVVGDHRRVNSISSLDQPLLDDPSIATESSNDSPRLQSHGIPGCPTITLMHFTDTHVPCQSWYEDTAYLYPDGTMTLHIIRKGLAIQEVEAVEQILDFVVDHLYAYDNRNSEGWYYCTEGRTARISIIEDMASCERWFYLWNSRANMTNAWRVAATTSLWKCAQTFMNRKLAHSESGQKLGGAERITTSPDPQLPLGHLHRNARFTPQALHRRFATAKERVQRLLHI</sequence>
<dbReference type="AlphaFoldDB" id="A0A6A5YG33"/>
<evidence type="ECO:0000256" key="1">
    <source>
        <dbReference type="SAM" id="MobiDB-lite"/>
    </source>
</evidence>
<keyword evidence="3" id="KW-1185">Reference proteome</keyword>
<protein>
    <submittedName>
        <fullName evidence="2">Uncharacterized protein</fullName>
    </submittedName>
</protein>
<evidence type="ECO:0000313" key="3">
    <source>
        <dbReference type="Proteomes" id="UP000799770"/>
    </source>
</evidence>
<reference evidence="2" key="1">
    <citation type="journal article" date="2020" name="Stud. Mycol.">
        <title>101 Dothideomycetes genomes: a test case for predicting lifestyles and emergence of pathogens.</title>
        <authorList>
            <person name="Haridas S."/>
            <person name="Albert R."/>
            <person name="Binder M."/>
            <person name="Bloem J."/>
            <person name="Labutti K."/>
            <person name="Salamov A."/>
            <person name="Andreopoulos B."/>
            <person name="Baker S."/>
            <person name="Barry K."/>
            <person name="Bills G."/>
            <person name="Bluhm B."/>
            <person name="Cannon C."/>
            <person name="Castanera R."/>
            <person name="Culley D."/>
            <person name="Daum C."/>
            <person name="Ezra D."/>
            <person name="Gonzalez J."/>
            <person name="Henrissat B."/>
            <person name="Kuo A."/>
            <person name="Liang C."/>
            <person name="Lipzen A."/>
            <person name="Lutzoni F."/>
            <person name="Magnuson J."/>
            <person name="Mondo S."/>
            <person name="Nolan M."/>
            <person name="Ohm R."/>
            <person name="Pangilinan J."/>
            <person name="Park H.-J."/>
            <person name="Ramirez L."/>
            <person name="Alfaro M."/>
            <person name="Sun H."/>
            <person name="Tritt A."/>
            <person name="Yoshinaga Y."/>
            <person name="Zwiers L.-H."/>
            <person name="Turgeon B."/>
            <person name="Goodwin S."/>
            <person name="Spatafora J."/>
            <person name="Crous P."/>
            <person name="Grigoriev I."/>
        </authorList>
    </citation>
    <scope>NUCLEOTIDE SEQUENCE</scope>
    <source>
        <strain evidence="2">CBS 627.86</strain>
    </source>
</reference>
<gene>
    <name evidence="2" type="ORF">BDV96DRAFT_655035</name>
</gene>
<feature type="region of interest" description="Disordered" evidence="1">
    <location>
        <begin position="189"/>
        <end position="208"/>
    </location>
</feature>
<evidence type="ECO:0000313" key="2">
    <source>
        <dbReference type="EMBL" id="KAF2106025.1"/>
    </source>
</evidence>